<feature type="modified residue" description="4-aspartylphosphate" evidence="9">
    <location>
        <position position="301"/>
    </location>
</feature>
<dbReference type="PANTHER" id="PTHR45638">
    <property type="entry name" value="CYCLIC NUCLEOTIDE-GATED CATION CHANNEL SUBUNIT A"/>
    <property type="match status" value="1"/>
</dbReference>
<dbReference type="GO" id="GO:0005221">
    <property type="term" value="F:intracellularly cyclic nucleotide-activated monoatomic cation channel activity"/>
    <property type="evidence" value="ECO:0007669"/>
    <property type="project" value="InterPro"/>
</dbReference>
<dbReference type="PROSITE" id="PS50042">
    <property type="entry name" value="CNMP_BINDING_3"/>
    <property type="match status" value="1"/>
</dbReference>
<dbReference type="PANTHER" id="PTHR45638:SF11">
    <property type="entry name" value="CYCLIC NUCLEOTIDE-GATED CATION CHANNEL SUBUNIT A"/>
    <property type="match status" value="1"/>
</dbReference>
<evidence type="ECO:0000259" key="11">
    <source>
        <dbReference type="PROSITE" id="PS50110"/>
    </source>
</evidence>
<dbReference type="SMART" id="SM00448">
    <property type="entry name" value="REC"/>
    <property type="match status" value="1"/>
</dbReference>
<keyword evidence="6" id="KW-0472">Membrane</keyword>
<reference evidence="12 15" key="2">
    <citation type="submission" date="2016-11" db="EMBL/GenBank/DDBJ databases">
        <title>Genomic analysis of Caldithrix abyssi and proposal of a novel bacterial phylum Caldithrichaeota.</title>
        <authorList>
            <person name="Kublanov I."/>
            <person name="Sigalova O."/>
            <person name="Gavrilov S."/>
            <person name="Lebedinsky A."/>
            <person name="Ivanova N."/>
            <person name="Daum C."/>
            <person name="Reddy T."/>
            <person name="Klenk H.P."/>
            <person name="Goker M."/>
            <person name="Reva O."/>
            <person name="Miroshnichenko M."/>
            <person name="Kyprides N."/>
            <person name="Woyke T."/>
            <person name="Gelfand M."/>
        </authorList>
    </citation>
    <scope>NUCLEOTIDE SEQUENCE [LARGE SCALE GENOMIC DNA]</scope>
    <source>
        <strain evidence="12 15">LF13</strain>
    </source>
</reference>
<dbReference type="Gene3D" id="3.40.50.2300">
    <property type="match status" value="1"/>
</dbReference>
<accession>H1XV40</accession>
<keyword evidence="8" id="KW-0407">Ion channel</keyword>
<keyword evidence="5" id="KW-0406">Ion transport</keyword>
<dbReference type="EMBL" id="CP018099">
    <property type="protein sequence ID" value="APF18913.1"/>
    <property type="molecule type" value="Genomic_DNA"/>
</dbReference>
<dbReference type="Pfam" id="PF00072">
    <property type="entry name" value="Response_reg"/>
    <property type="match status" value="1"/>
</dbReference>
<dbReference type="GO" id="GO:0000160">
    <property type="term" value="P:phosphorelay signal transduction system"/>
    <property type="evidence" value="ECO:0007669"/>
    <property type="project" value="InterPro"/>
</dbReference>
<evidence type="ECO:0000256" key="5">
    <source>
        <dbReference type="ARBA" id="ARBA00023065"/>
    </source>
</evidence>
<dbReference type="AlphaFoldDB" id="H1XV40"/>
<evidence type="ECO:0000256" key="3">
    <source>
        <dbReference type="ARBA" id="ARBA00022692"/>
    </source>
</evidence>
<comment type="subcellular location">
    <subcellularLocation>
        <location evidence="1">Membrane</location>
        <topology evidence="1">Multi-pass membrane protein</topology>
    </subcellularLocation>
</comment>
<evidence type="ECO:0000313" key="13">
    <source>
        <dbReference type="EMBL" id="EHO42873.1"/>
    </source>
</evidence>
<dbReference type="HOGENOM" id="CLU_751597_0_0_0"/>
<sequence length="368" mass="41279">MIQLSKILKSVPIFHTLGKESIDFIIQRLKFKTFGPNETVCKIGDPGDEMYIIINGKVKICIYDDQGNEKIVATLQAGDYFGEMALLTGEPRSASVITTEESEMFALHKNDFDVILEKFPSISISIGKIMSQRLRETLAKASHIPNVNKMETSQEGPRGNLKEVPLVDLIRFCEANSLTGILKLEHDSQKGELEFRAGQLQKVTLGNLSEDQALDTMLGWDDGQFRIELKPLKFDELVEESPEHKEEPKIQNVLILSNSIVVQKIIERALISLGYRVFKARKITDGLNLMDVESVDLIVSDIKLPDGDGVKLIEQVRAQNEKPIIFIGEPNLKPELLKPIREAHAVEITGSHEVSEIVQLIEHFNQNG</sequence>
<evidence type="ECO:0000256" key="4">
    <source>
        <dbReference type="ARBA" id="ARBA00022989"/>
    </source>
</evidence>
<evidence type="ECO:0000256" key="7">
    <source>
        <dbReference type="ARBA" id="ARBA00023286"/>
    </source>
</evidence>
<evidence type="ECO:0000313" key="15">
    <source>
        <dbReference type="Proteomes" id="UP000183868"/>
    </source>
</evidence>
<evidence type="ECO:0000256" key="6">
    <source>
        <dbReference type="ARBA" id="ARBA00023136"/>
    </source>
</evidence>
<dbReference type="Pfam" id="PF14332">
    <property type="entry name" value="DUF4388"/>
    <property type="match status" value="1"/>
</dbReference>
<dbReference type="InterPro" id="IPR018490">
    <property type="entry name" value="cNMP-bd_dom_sf"/>
</dbReference>
<dbReference type="Pfam" id="PF00027">
    <property type="entry name" value="cNMP_binding"/>
    <property type="match status" value="1"/>
</dbReference>
<dbReference type="EMBL" id="CM001402">
    <property type="protein sequence ID" value="EHO42873.1"/>
    <property type="molecule type" value="Genomic_DNA"/>
</dbReference>
<dbReference type="InterPro" id="IPR014710">
    <property type="entry name" value="RmlC-like_jellyroll"/>
</dbReference>
<dbReference type="PROSITE" id="PS50110">
    <property type="entry name" value="RESPONSE_REGULATORY"/>
    <property type="match status" value="1"/>
</dbReference>
<dbReference type="eggNOG" id="COG0664">
    <property type="taxonomic scope" value="Bacteria"/>
</dbReference>
<dbReference type="InterPro" id="IPR000595">
    <property type="entry name" value="cNMP-bd_dom"/>
</dbReference>
<protein>
    <submittedName>
        <fullName evidence="13">Putative transcriptional regulator, Crp/Fnr family</fullName>
    </submittedName>
    <submittedName>
        <fullName evidence="12">Response regulator receiver domain-containing protein</fullName>
    </submittedName>
</protein>
<dbReference type="PROSITE" id="PS00889">
    <property type="entry name" value="CNMP_BINDING_2"/>
    <property type="match status" value="1"/>
</dbReference>
<evidence type="ECO:0000256" key="9">
    <source>
        <dbReference type="PROSITE-ProRule" id="PRU00169"/>
    </source>
</evidence>
<keyword evidence="4" id="KW-1133">Transmembrane helix</keyword>
<dbReference type="STRING" id="880073.Cabys_2164"/>
<dbReference type="Proteomes" id="UP000183868">
    <property type="component" value="Chromosome"/>
</dbReference>
<dbReference type="KEGG" id="caby:Cabys_2164"/>
<dbReference type="CDD" id="cd00038">
    <property type="entry name" value="CAP_ED"/>
    <property type="match status" value="1"/>
</dbReference>
<dbReference type="GO" id="GO:0016020">
    <property type="term" value="C:membrane"/>
    <property type="evidence" value="ECO:0007669"/>
    <property type="project" value="UniProtKB-SubCell"/>
</dbReference>
<proteinExistence type="predicted"/>
<evidence type="ECO:0000259" key="10">
    <source>
        <dbReference type="PROSITE" id="PS50042"/>
    </source>
</evidence>
<name>H1XV40_CALAY</name>
<dbReference type="InterPro" id="IPR018488">
    <property type="entry name" value="cNMP-bd_CS"/>
</dbReference>
<dbReference type="CDD" id="cd00156">
    <property type="entry name" value="REC"/>
    <property type="match status" value="1"/>
</dbReference>
<evidence type="ECO:0000256" key="1">
    <source>
        <dbReference type="ARBA" id="ARBA00004141"/>
    </source>
</evidence>
<dbReference type="Proteomes" id="UP000004671">
    <property type="component" value="Chromosome"/>
</dbReference>
<evidence type="ECO:0000256" key="2">
    <source>
        <dbReference type="ARBA" id="ARBA00022448"/>
    </source>
</evidence>
<feature type="domain" description="Cyclic nucleotide-binding" evidence="10">
    <location>
        <begin position="13"/>
        <end position="116"/>
    </location>
</feature>
<gene>
    <name evidence="12" type="ORF">Cabys_2164</name>
    <name evidence="13" type="ORF">Calab_3269</name>
</gene>
<dbReference type="PRINTS" id="PR00103">
    <property type="entry name" value="CAMPKINASE"/>
</dbReference>
<keyword evidence="14" id="KW-1185">Reference proteome</keyword>
<dbReference type="SUPFAM" id="SSF52172">
    <property type="entry name" value="CheY-like"/>
    <property type="match status" value="1"/>
</dbReference>
<reference evidence="13 14" key="1">
    <citation type="submission" date="2011-09" db="EMBL/GenBank/DDBJ databases">
        <title>The permanent draft genome of Caldithrix abyssi DSM 13497.</title>
        <authorList>
            <consortium name="US DOE Joint Genome Institute (JGI-PGF)"/>
            <person name="Lucas S."/>
            <person name="Han J."/>
            <person name="Lapidus A."/>
            <person name="Bruce D."/>
            <person name="Goodwin L."/>
            <person name="Pitluck S."/>
            <person name="Peters L."/>
            <person name="Kyrpides N."/>
            <person name="Mavromatis K."/>
            <person name="Ivanova N."/>
            <person name="Mikhailova N."/>
            <person name="Chertkov O."/>
            <person name="Detter J.C."/>
            <person name="Tapia R."/>
            <person name="Han C."/>
            <person name="Land M."/>
            <person name="Hauser L."/>
            <person name="Markowitz V."/>
            <person name="Cheng J.-F."/>
            <person name="Hugenholtz P."/>
            <person name="Woyke T."/>
            <person name="Wu D."/>
            <person name="Spring S."/>
            <person name="Brambilla E."/>
            <person name="Klenk H.-P."/>
            <person name="Eisen J.A."/>
        </authorList>
    </citation>
    <scope>NUCLEOTIDE SEQUENCE [LARGE SCALE GENOMIC DNA]</scope>
    <source>
        <strain evidence="13 14">DSM 13497</strain>
    </source>
</reference>
<keyword evidence="3" id="KW-0812">Transmembrane</keyword>
<dbReference type="InterPro" id="IPR025497">
    <property type="entry name" value="PatA-like_N"/>
</dbReference>
<dbReference type="SUPFAM" id="SSF51206">
    <property type="entry name" value="cAMP-binding domain-like"/>
    <property type="match status" value="1"/>
</dbReference>
<evidence type="ECO:0000313" key="14">
    <source>
        <dbReference type="Proteomes" id="UP000004671"/>
    </source>
</evidence>
<dbReference type="InterPro" id="IPR011006">
    <property type="entry name" value="CheY-like_superfamily"/>
</dbReference>
<keyword evidence="9" id="KW-0597">Phosphoprotein</keyword>
<evidence type="ECO:0000256" key="8">
    <source>
        <dbReference type="ARBA" id="ARBA00023303"/>
    </source>
</evidence>
<feature type="domain" description="Response regulatory" evidence="11">
    <location>
        <begin position="252"/>
        <end position="368"/>
    </location>
</feature>
<dbReference type="RefSeq" id="WP_006930248.1">
    <property type="nucleotide sequence ID" value="NZ_CM001402.1"/>
</dbReference>
<dbReference type="InterPro" id="IPR001789">
    <property type="entry name" value="Sig_transdc_resp-reg_receiver"/>
</dbReference>
<organism evidence="13 14">
    <name type="scientific">Caldithrix abyssi DSM 13497</name>
    <dbReference type="NCBI Taxonomy" id="880073"/>
    <lineage>
        <taxon>Bacteria</taxon>
        <taxon>Pseudomonadati</taxon>
        <taxon>Calditrichota</taxon>
        <taxon>Calditrichia</taxon>
        <taxon>Calditrichales</taxon>
        <taxon>Calditrichaceae</taxon>
        <taxon>Caldithrix</taxon>
    </lineage>
</organism>
<dbReference type="Gene3D" id="2.60.120.10">
    <property type="entry name" value="Jelly Rolls"/>
    <property type="match status" value="1"/>
</dbReference>
<dbReference type="PaxDb" id="880073-Calab_3269"/>
<dbReference type="GO" id="GO:0044877">
    <property type="term" value="F:protein-containing complex binding"/>
    <property type="evidence" value="ECO:0007669"/>
    <property type="project" value="TreeGrafter"/>
</dbReference>
<dbReference type="PROSITE" id="PS00888">
    <property type="entry name" value="CNMP_BINDING_1"/>
    <property type="match status" value="1"/>
</dbReference>
<dbReference type="InterPro" id="IPR050866">
    <property type="entry name" value="CNG_cation_channel"/>
</dbReference>
<keyword evidence="2" id="KW-0813">Transport</keyword>
<evidence type="ECO:0000313" key="12">
    <source>
        <dbReference type="EMBL" id="APF18913.1"/>
    </source>
</evidence>
<dbReference type="InParanoid" id="H1XV40"/>
<keyword evidence="7" id="KW-1071">Ligand-gated ion channel</keyword>
<dbReference type="SMART" id="SM00100">
    <property type="entry name" value="cNMP"/>
    <property type="match status" value="1"/>
</dbReference>